<feature type="compositionally biased region" description="Low complexity" evidence="3">
    <location>
        <begin position="1003"/>
        <end position="1020"/>
    </location>
</feature>
<dbReference type="GO" id="GO:0005737">
    <property type="term" value="C:cytoplasm"/>
    <property type="evidence" value="ECO:0007669"/>
    <property type="project" value="TreeGrafter"/>
</dbReference>
<evidence type="ECO:0000259" key="4">
    <source>
        <dbReference type="SMART" id="SM00322"/>
    </source>
</evidence>
<dbReference type="Gene3D" id="3.30.1370.10">
    <property type="entry name" value="K Homology domain, type 1"/>
    <property type="match status" value="3"/>
</dbReference>
<feature type="domain" description="K Homology" evidence="4">
    <location>
        <begin position="506"/>
        <end position="586"/>
    </location>
</feature>
<dbReference type="InterPro" id="IPR056553">
    <property type="entry name" value="KH_Mug60-KHD4"/>
</dbReference>
<keyword evidence="1" id="KW-0677">Repeat</keyword>
<dbReference type="CDD" id="cd22453">
    <property type="entry name" value="KH-I_MUG60_like"/>
    <property type="match status" value="1"/>
</dbReference>
<proteinExistence type="predicted"/>
<protein>
    <submittedName>
        <fullName evidence="5">Cytoplasmic protein</fullName>
    </submittedName>
</protein>
<keyword evidence="2" id="KW-0694">RNA-binding</keyword>
<dbReference type="STRING" id="1263082.A0A068RYZ4"/>
<accession>A0A068RYZ4</accession>
<feature type="domain" description="K Homology" evidence="4">
    <location>
        <begin position="438"/>
        <end position="504"/>
    </location>
</feature>
<feature type="compositionally biased region" description="Polar residues" evidence="3">
    <location>
        <begin position="1109"/>
        <end position="1118"/>
    </location>
</feature>
<dbReference type="Pfam" id="PF24563">
    <property type="entry name" value="KH_Mug60-KHD4"/>
    <property type="match status" value="1"/>
</dbReference>
<dbReference type="Proteomes" id="UP000027586">
    <property type="component" value="Unassembled WGS sequence"/>
</dbReference>
<feature type="compositionally biased region" description="Low complexity" evidence="3">
    <location>
        <begin position="709"/>
        <end position="767"/>
    </location>
</feature>
<evidence type="ECO:0000313" key="6">
    <source>
        <dbReference type="Proteomes" id="UP000027586"/>
    </source>
</evidence>
<feature type="compositionally biased region" description="Low complexity" evidence="3">
    <location>
        <begin position="1068"/>
        <end position="1097"/>
    </location>
</feature>
<dbReference type="InterPro" id="IPR004088">
    <property type="entry name" value="KH_dom_type_1"/>
</dbReference>
<comment type="caution">
    <text evidence="5">The sequence shown here is derived from an EMBL/GenBank/DDBJ whole genome shotgun (WGS) entry which is preliminary data.</text>
</comment>
<dbReference type="EMBL" id="CBTN010000029">
    <property type="protein sequence ID" value="CDH55363.1"/>
    <property type="molecule type" value="Genomic_DNA"/>
</dbReference>
<dbReference type="SUPFAM" id="SSF54791">
    <property type="entry name" value="Eukaryotic type KH-domain (KH-domain type I)"/>
    <property type="match status" value="4"/>
</dbReference>
<dbReference type="SMART" id="SM00322">
    <property type="entry name" value="KH"/>
    <property type="match status" value="4"/>
</dbReference>
<evidence type="ECO:0000256" key="3">
    <source>
        <dbReference type="SAM" id="MobiDB-lite"/>
    </source>
</evidence>
<dbReference type="OrthoDB" id="271862at2759"/>
<organism evidence="5 6">
    <name type="scientific">Lichtheimia corymbifera JMRC:FSU:9682</name>
    <dbReference type="NCBI Taxonomy" id="1263082"/>
    <lineage>
        <taxon>Eukaryota</taxon>
        <taxon>Fungi</taxon>
        <taxon>Fungi incertae sedis</taxon>
        <taxon>Mucoromycota</taxon>
        <taxon>Mucoromycotina</taxon>
        <taxon>Mucoromycetes</taxon>
        <taxon>Mucorales</taxon>
        <taxon>Lichtheimiaceae</taxon>
        <taxon>Lichtheimia</taxon>
    </lineage>
</organism>
<dbReference type="InterPro" id="IPR036612">
    <property type="entry name" value="KH_dom_type_1_sf"/>
</dbReference>
<feature type="region of interest" description="Disordered" evidence="3">
    <location>
        <begin position="1003"/>
        <end position="1033"/>
    </location>
</feature>
<dbReference type="PANTHER" id="PTHR10627">
    <property type="entry name" value="SCP160"/>
    <property type="match status" value="1"/>
</dbReference>
<dbReference type="Pfam" id="PF00013">
    <property type="entry name" value="KH_1"/>
    <property type="match status" value="1"/>
</dbReference>
<dbReference type="AlphaFoldDB" id="A0A068RYZ4"/>
<feature type="region of interest" description="Disordered" evidence="3">
    <location>
        <begin position="698"/>
        <end position="767"/>
    </location>
</feature>
<feature type="region of interest" description="Disordered" evidence="3">
    <location>
        <begin position="1068"/>
        <end position="1118"/>
    </location>
</feature>
<dbReference type="InterPro" id="IPR004087">
    <property type="entry name" value="KH_dom"/>
</dbReference>
<keyword evidence="6" id="KW-1185">Reference proteome</keyword>
<gene>
    <name evidence="5" type="ORF">LCOR_06509.1</name>
</gene>
<dbReference type="PROSITE" id="PS50084">
    <property type="entry name" value="KH_TYPE_1"/>
    <property type="match status" value="1"/>
</dbReference>
<evidence type="ECO:0000313" key="5">
    <source>
        <dbReference type="EMBL" id="CDH55363.1"/>
    </source>
</evidence>
<dbReference type="PANTHER" id="PTHR10627:SF76">
    <property type="entry name" value="KH DOMAIN-CONTAINING PROTEIN YLL032C"/>
    <property type="match status" value="1"/>
</dbReference>
<sequence length="1118" mass="120821">MAAHQISAAFSFCYAPPASSDYISTLIDSSDPVARREAIMSDLRDTCNNVMARHCCQIALTAAADPTLVSIKPQTIHVDKSTDYNLTLTGPLNEVMSARGDLLATCPFKVNITLKIPAKEFPPAHILQKHIDLIENETDTSIAIVLPPSHRSSLASEYRTTIVITGLPDLAEHARVRVLVALDEIANLRSDVLRVPLKLHNLICGRKRAGLQPIIEETATNIYFPSPFGDLSSVESGLQLAVVTDGSATPLLEELAPPIYITGEPVNVTRVKEMLNKLAMQKAKSMYHKDAVLHSRKLDWMLLHRRDELRKIMRDNGSFIAFPPIGSGSGTVTVYAENRVNAERTLRSLNFLTCSIYEACFYFNNRDGAIFGADGGTHNFFSNINNITGLISQLSQVSGAEVMYKDDIGCIEVFGTERDVRNVYQRVHEMTFLKVFHQNTVFNIELSNDQREFISGKKSGKINKIMKTTGAKIKFNAFSDYNFVIEVESTSVIKALDGLSMLQDELPAEISFYVPEMYHKRIIGVGGKNIQRIMKKYGVYVKFSNAEEFAALGGYYDNDDNVVARTPMKNQVNLDNLRHAVMELITQRDKDYVNQTVNIPFRMHRVLLRDQGSYFADVTKKTLTRIMWPDHELASDTVTLVGPLTEIEHAIELVQAVVPEEYDVVVPRSSALTAALASDNFHDHVVVRLERECGIQVDLQSTPQPPPSISSSSPSPSVPASTTATTAAPAAVSGSVTTGSPVSLSAPTSPSRSTPAPSTAGSPTAAASETDYTIPLKMSKCNIRNLPSALDILISYLRNHNVTLYDNATPKTSRTTPTSATLSASNVPLVDSFSHFGSKVLPSVSDIGSGSGNQKLHHSFSSFSLFDFAPGTSTSTGSHHAFDTPWTSSFRDMNSPRTAENIRAIFDSPPHKQDEMGGNMPKQRMSVPVMGGQNGAPGLGVFRAPPVNGGTSSASGSSSLGGGADIWLPQQLSQMSLSGHPHLSAAANSGGFGNVGLGTSNAAATASGNNTSTTTSGTSGFEKNRNRIFGHGGDSTVGGAASFYQPYPIIGGSGIASDFNHNHQQHQHFNNICPTSSTSTGSNNSMQSSLSVSESSSALDGGDLRPPFSRQQQHQNRG</sequence>
<feature type="domain" description="K Homology" evidence="4">
    <location>
        <begin position="591"/>
        <end position="659"/>
    </location>
</feature>
<reference evidence="5" key="1">
    <citation type="submission" date="2013-08" db="EMBL/GenBank/DDBJ databases">
        <title>Gene expansion shapes genome architecture in the human pathogen Lichtheimia corymbifera: an evolutionary genomics analysis in the ancient terrestrial Mucorales (Mucoromycotina).</title>
        <authorList>
            <person name="Schwartze V.U."/>
            <person name="Winter S."/>
            <person name="Shelest E."/>
            <person name="Marcet-Houben M."/>
            <person name="Horn F."/>
            <person name="Wehner S."/>
            <person name="Hoffmann K."/>
            <person name="Riege K."/>
            <person name="Sammeth M."/>
            <person name="Nowrousian M."/>
            <person name="Valiante V."/>
            <person name="Linde J."/>
            <person name="Jacobsen I.D."/>
            <person name="Marz M."/>
            <person name="Brakhage A.A."/>
            <person name="Gabaldon T."/>
            <person name="Bocker S."/>
            <person name="Voigt K."/>
        </authorList>
    </citation>
    <scope>NUCLEOTIDE SEQUENCE [LARGE SCALE GENOMIC DNA]</scope>
    <source>
        <strain evidence="5">FSU 9682</strain>
    </source>
</reference>
<dbReference type="VEuPathDB" id="FungiDB:LCOR_06509.1"/>
<evidence type="ECO:0000256" key="1">
    <source>
        <dbReference type="ARBA" id="ARBA00022737"/>
    </source>
</evidence>
<name>A0A068RYZ4_9FUNG</name>
<feature type="domain" description="K Homology" evidence="4">
    <location>
        <begin position="187"/>
        <end position="280"/>
    </location>
</feature>
<dbReference type="GO" id="GO:0003729">
    <property type="term" value="F:mRNA binding"/>
    <property type="evidence" value="ECO:0007669"/>
    <property type="project" value="TreeGrafter"/>
</dbReference>
<evidence type="ECO:0000256" key="2">
    <source>
        <dbReference type="PROSITE-ProRule" id="PRU00117"/>
    </source>
</evidence>